<evidence type="ECO:0008006" key="3">
    <source>
        <dbReference type="Google" id="ProtNLM"/>
    </source>
</evidence>
<dbReference type="OrthoDB" id="582622at2"/>
<protein>
    <recommendedName>
        <fullName evidence="3">DUF2605 domain-containing protein</fullName>
    </recommendedName>
</protein>
<dbReference type="RefSeq" id="WP_144873136.1">
    <property type="nucleotide sequence ID" value="NZ_LR214012.1"/>
</dbReference>
<dbReference type="Pfam" id="PF10792">
    <property type="entry name" value="DUF2605"/>
    <property type="match status" value="1"/>
</dbReference>
<name>A0A563VST4_9CYAN</name>
<gene>
    <name evidence="1" type="ORF">H1P_2690004</name>
</gene>
<proteinExistence type="predicted"/>
<evidence type="ECO:0000313" key="1">
    <source>
        <dbReference type="EMBL" id="VEP14495.1"/>
    </source>
</evidence>
<accession>A0A563VST4</accession>
<dbReference type="EMBL" id="CAACVJ010000189">
    <property type="protein sequence ID" value="VEP14495.1"/>
    <property type="molecule type" value="Genomic_DNA"/>
</dbReference>
<keyword evidence="2" id="KW-1185">Reference proteome</keyword>
<dbReference type="Proteomes" id="UP000320055">
    <property type="component" value="Unassembled WGS sequence"/>
</dbReference>
<organism evidence="1 2">
    <name type="scientific">Hyella patelloides LEGE 07179</name>
    <dbReference type="NCBI Taxonomy" id="945734"/>
    <lineage>
        <taxon>Bacteria</taxon>
        <taxon>Bacillati</taxon>
        <taxon>Cyanobacteriota</taxon>
        <taxon>Cyanophyceae</taxon>
        <taxon>Pleurocapsales</taxon>
        <taxon>Hyellaceae</taxon>
        <taxon>Hyella</taxon>
    </lineage>
</organism>
<dbReference type="InterPro" id="IPR019728">
    <property type="entry name" value="DUF2605"/>
</dbReference>
<reference evidence="1 2" key="1">
    <citation type="submission" date="2019-01" db="EMBL/GenBank/DDBJ databases">
        <authorList>
            <person name="Brito A."/>
        </authorList>
    </citation>
    <scope>NUCLEOTIDE SEQUENCE [LARGE SCALE GENOMIC DNA]</scope>
    <source>
        <strain evidence="1">1</strain>
    </source>
</reference>
<dbReference type="AlphaFoldDB" id="A0A563VST4"/>
<sequence>MSPKQPTEKELLKQVLEPLLDDFQYWFERSLNLLESEKLPFFSEEEQAEFAEKVKAAQQEVNTAKMLFRATEGEVGIESKMLLPWHNLVAQCWDVARMWRQFQEKA</sequence>
<evidence type="ECO:0000313" key="2">
    <source>
        <dbReference type="Proteomes" id="UP000320055"/>
    </source>
</evidence>